<dbReference type="PhylomeDB" id="A0A0G4FTD5"/>
<dbReference type="Proteomes" id="UP000041254">
    <property type="component" value="Unassembled WGS sequence"/>
</dbReference>
<dbReference type="VEuPathDB" id="CryptoDB:Vbra_16155"/>
<keyword evidence="2" id="KW-1185">Reference proteome</keyword>
<evidence type="ECO:0000313" key="2">
    <source>
        <dbReference type="Proteomes" id="UP000041254"/>
    </source>
</evidence>
<dbReference type="AlphaFoldDB" id="A0A0G4FTD5"/>
<accession>A0A0G4FTD5</accession>
<gene>
    <name evidence="1" type="ORF">Vbra_16155</name>
</gene>
<organism evidence="1 2">
    <name type="scientific">Vitrella brassicaformis (strain CCMP3155)</name>
    <dbReference type="NCBI Taxonomy" id="1169540"/>
    <lineage>
        <taxon>Eukaryota</taxon>
        <taxon>Sar</taxon>
        <taxon>Alveolata</taxon>
        <taxon>Colpodellida</taxon>
        <taxon>Vitrellaceae</taxon>
        <taxon>Vitrella</taxon>
    </lineage>
</organism>
<reference evidence="1 2" key="1">
    <citation type="submission" date="2014-11" db="EMBL/GenBank/DDBJ databases">
        <authorList>
            <person name="Zhu J."/>
            <person name="Qi W."/>
            <person name="Song R."/>
        </authorList>
    </citation>
    <scope>NUCLEOTIDE SEQUENCE [LARGE SCALE GENOMIC DNA]</scope>
</reference>
<proteinExistence type="predicted"/>
<evidence type="ECO:0000313" key="1">
    <source>
        <dbReference type="EMBL" id="CEM18077.1"/>
    </source>
</evidence>
<sequence length="117" mass="13467">MVGENTSDKALDDLKWLMRKESIMQCMYAARGNIWIPMYLDSESDQLMPTRYEGIALTANEGEGPQAIINYIVDRLNCPNKKEDDGYPGLFHETPELHKAMERPLPPIRLYPPRDNI</sequence>
<name>A0A0G4FTD5_VITBC</name>
<dbReference type="InParanoid" id="A0A0G4FTD5"/>
<dbReference type="EMBL" id="CDMY01000499">
    <property type="protein sequence ID" value="CEM18077.1"/>
    <property type="molecule type" value="Genomic_DNA"/>
</dbReference>
<protein>
    <submittedName>
        <fullName evidence="1">Uncharacterized protein</fullName>
    </submittedName>
</protein>